<dbReference type="EMBL" id="JACHHB010000002">
    <property type="protein sequence ID" value="MBB5172505.1"/>
    <property type="molecule type" value="Genomic_DNA"/>
</dbReference>
<dbReference type="Gene3D" id="3.40.50.2300">
    <property type="match status" value="1"/>
</dbReference>
<accession>A0A840QM98</accession>
<dbReference type="GO" id="GO:0000160">
    <property type="term" value="P:phosphorelay signal transduction system"/>
    <property type="evidence" value="ECO:0007669"/>
    <property type="project" value="InterPro"/>
</dbReference>
<keyword evidence="4" id="KW-1185">Reference proteome</keyword>
<dbReference type="Gene3D" id="3.30.70.270">
    <property type="match status" value="1"/>
</dbReference>
<dbReference type="Pfam" id="PF00072">
    <property type="entry name" value="Response_reg"/>
    <property type="match status" value="1"/>
</dbReference>
<gene>
    <name evidence="3" type="ORF">HNQ41_000649</name>
</gene>
<dbReference type="InterPro" id="IPR011006">
    <property type="entry name" value="CheY-like_superfamily"/>
</dbReference>
<dbReference type="Proteomes" id="UP000551878">
    <property type="component" value="Unassembled WGS sequence"/>
</dbReference>
<proteinExistence type="predicted"/>
<name>A0A840QM98_9BACI</name>
<dbReference type="InterPro" id="IPR001789">
    <property type="entry name" value="Sig_transdc_resp-reg_receiver"/>
</dbReference>
<dbReference type="AlphaFoldDB" id="A0A840QM98"/>
<evidence type="ECO:0000256" key="1">
    <source>
        <dbReference type="PROSITE-ProRule" id="PRU00169"/>
    </source>
</evidence>
<comment type="caution">
    <text evidence="3">The sequence shown here is derived from an EMBL/GenBank/DDBJ whole genome shotgun (WGS) entry which is preliminary data.</text>
</comment>
<evidence type="ECO:0000313" key="3">
    <source>
        <dbReference type="EMBL" id="MBB5172505.1"/>
    </source>
</evidence>
<dbReference type="InterPro" id="IPR029787">
    <property type="entry name" value="Nucleotide_cyclase"/>
</dbReference>
<dbReference type="PROSITE" id="PS50110">
    <property type="entry name" value="RESPONSE_REGULATORY"/>
    <property type="match status" value="1"/>
</dbReference>
<sequence length="275" mass="32059">MGTVVVIEPKHIVRHSMKNSLIENGYNAYDFDSLQMLSTQFDILEETNLILLSNYIDTEQSIQLLKDLHKQRNVPVVLITEGITESQFQEALNVGVIDFILRPFDQEDVVDRVKKILPVSSITIQVDDLLSNEVARAERGGYPVSMMLLEIRDDMSYNEKMQMMKRLKKECRRLFRKVDMIYEYGNRLMFIFPITPKIGSLVVAEKLLHHIEQHESVNHIRLGMTTYPDECQNHQELLDFTFRRLKQSDKNPEAILHTVQKALEIQENKVQPSEE</sequence>
<dbReference type="InterPro" id="IPR043128">
    <property type="entry name" value="Rev_trsase/Diguanyl_cyclase"/>
</dbReference>
<dbReference type="SMART" id="SM00448">
    <property type="entry name" value="REC"/>
    <property type="match status" value="1"/>
</dbReference>
<organism evidence="3 4">
    <name type="scientific">Texcoconibacillus texcoconensis</name>
    <dbReference type="NCBI Taxonomy" id="1095777"/>
    <lineage>
        <taxon>Bacteria</taxon>
        <taxon>Bacillati</taxon>
        <taxon>Bacillota</taxon>
        <taxon>Bacilli</taxon>
        <taxon>Bacillales</taxon>
        <taxon>Bacillaceae</taxon>
        <taxon>Texcoconibacillus</taxon>
    </lineage>
</organism>
<feature type="domain" description="Response regulatory" evidence="2">
    <location>
        <begin position="3"/>
        <end position="117"/>
    </location>
</feature>
<dbReference type="SUPFAM" id="SSF52172">
    <property type="entry name" value="CheY-like"/>
    <property type="match status" value="1"/>
</dbReference>
<dbReference type="SUPFAM" id="SSF55073">
    <property type="entry name" value="Nucleotide cyclase"/>
    <property type="match status" value="1"/>
</dbReference>
<comment type="caution">
    <text evidence="1">Lacks conserved residue(s) required for the propagation of feature annotation.</text>
</comment>
<reference evidence="3 4" key="1">
    <citation type="submission" date="2020-08" db="EMBL/GenBank/DDBJ databases">
        <title>Genomic Encyclopedia of Type Strains, Phase IV (KMG-IV): sequencing the most valuable type-strain genomes for metagenomic binning, comparative biology and taxonomic classification.</title>
        <authorList>
            <person name="Goeker M."/>
        </authorList>
    </citation>
    <scope>NUCLEOTIDE SEQUENCE [LARGE SCALE GENOMIC DNA]</scope>
    <source>
        <strain evidence="3 4">DSM 24696</strain>
    </source>
</reference>
<evidence type="ECO:0000313" key="4">
    <source>
        <dbReference type="Proteomes" id="UP000551878"/>
    </source>
</evidence>
<dbReference type="RefSeq" id="WP_184662964.1">
    <property type="nucleotide sequence ID" value="NZ_JACHHB010000002.1"/>
</dbReference>
<evidence type="ECO:0000259" key="2">
    <source>
        <dbReference type="PROSITE" id="PS50110"/>
    </source>
</evidence>
<protein>
    <submittedName>
        <fullName evidence="3">Response regulator RpfG family c-di-GMP phosphodiesterase</fullName>
    </submittedName>
</protein>